<accession>A0A089NSI6</accession>
<dbReference type="AlphaFoldDB" id="A0A089NSI6"/>
<keyword evidence="3" id="KW-1185">Reference proteome</keyword>
<dbReference type="HOGENOM" id="CLU_3154768_0_0_5"/>
<evidence type="ECO:0000313" key="2">
    <source>
        <dbReference type="EMBL" id="AIQ88818.1"/>
    </source>
</evidence>
<organism evidence="2 3">
    <name type="scientific">Methylobacterium oryzae CBMB20</name>
    <dbReference type="NCBI Taxonomy" id="693986"/>
    <lineage>
        <taxon>Bacteria</taxon>
        <taxon>Pseudomonadati</taxon>
        <taxon>Pseudomonadota</taxon>
        <taxon>Alphaproteobacteria</taxon>
        <taxon>Hyphomicrobiales</taxon>
        <taxon>Methylobacteriaceae</taxon>
        <taxon>Methylobacterium</taxon>
    </lineage>
</organism>
<protein>
    <submittedName>
        <fullName evidence="2">Protein of unassigned function</fullName>
    </submittedName>
</protein>
<dbReference type="Proteomes" id="UP000029492">
    <property type="component" value="Chromosome"/>
</dbReference>
<name>A0A089NSI6_9HYPH</name>
<sequence>MPRCRFLVRGASTVPEAPGTGLRDRQSARLTGVRPGVLKRSGHVFMSP</sequence>
<dbReference type="KEGG" id="mor:MOC_1063"/>
<reference evidence="2 3" key="1">
    <citation type="journal article" date="2014" name="PLoS ONE">
        <title>Genome Information of Methylobacterium oryzae, a Plant-Probiotic Methylotroph in the Phyllosphere.</title>
        <authorList>
            <person name="Kwak M.J."/>
            <person name="Jeong H."/>
            <person name="Madhaiyan M."/>
            <person name="Lee Y."/>
            <person name="Sa T.M."/>
            <person name="Oh T.K."/>
            <person name="Kim J.F."/>
        </authorList>
    </citation>
    <scope>NUCLEOTIDE SEQUENCE [LARGE SCALE GENOMIC DNA]</scope>
    <source>
        <strain evidence="2 3">CBMB20</strain>
    </source>
</reference>
<proteinExistence type="predicted"/>
<gene>
    <name evidence="2" type="ORF">MOC_1063</name>
</gene>
<evidence type="ECO:0000256" key="1">
    <source>
        <dbReference type="SAM" id="MobiDB-lite"/>
    </source>
</evidence>
<dbReference type="EMBL" id="CP003811">
    <property type="protein sequence ID" value="AIQ88818.1"/>
    <property type="molecule type" value="Genomic_DNA"/>
</dbReference>
<evidence type="ECO:0000313" key="3">
    <source>
        <dbReference type="Proteomes" id="UP000029492"/>
    </source>
</evidence>
<feature type="region of interest" description="Disordered" evidence="1">
    <location>
        <begin position="1"/>
        <end position="29"/>
    </location>
</feature>